<dbReference type="SUPFAM" id="SSF58100">
    <property type="entry name" value="Bacterial hemolysins"/>
    <property type="match status" value="1"/>
</dbReference>
<dbReference type="EMBL" id="KN839868">
    <property type="protein sequence ID" value="KIJ60880.1"/>
    <property type="molecule type" value="Genomic_DNA"/>
</dbReference>
<gene>
    <name evidence="3" type="ORF">HYDPIDRAFT_31925</name>
</gene>
<keyword evidence="4" id="KW-1185">Reference proteome</keyword>
<keyword evidence="2" id="KW-0812">Transmembrane</keyword>
<evidence type="ECO:0000256" key="2">
    <source>
        <dbReference type="SAM" id="Phobius"/>
    </source>
</evidence>
<evidence type="ECO:0000313" key="4">
    <source>
        <dbReference type="Proteomes" id="UP000053820"/>
    </source>
</evidence>
<evidence type="ECO:0000256" key="1">
    <source>
        <dbReference type="SAM" id="Coils"/>
    </source>
</evidence>
<keyword evidence="1" id="KW-0175">Coiled coil</keyword>
<evidence type="ECO:0000313" key="3">
    <source>
        <dbReference type="EMBL" id="KIJ60880.1"/>
    </source>
</evidence>
<keyword evidence="2" id="KW-0472">Membrane</keyword>
<proteinExistence type="predicted"/>
<dbReference type="Proteomes" id="UP000053820">
    <property type="component" value="Unassembled WGS sequence"/>
</dbReference>
<organism evidence="3 4">
    <name type="scientific">Hydnomerulius pinastri MD-312</name>
    <dbReference type="NCBI Taxonomy" id="994086"/>
    <lineage>
        <taxon>Eukaryota</taxon>
        <taxon>Fungi</taxon>
        <taxon>Dikarya</taxon>
        <taxon>Basidiomycota</taxon>
        <taxon>Agaricomycotina</taxon>
        <taxon>Agaricomycetes</taxon>
        <taxon>Agaricomycetidae</taxon>
        <taxon>Boletales</taxon>
        <taxon>Boletales incertae sedis</taxon>
        <taxon>Leucogyrophana</taxon>
    </lineage>
</organism>
<dbReference type="HOGENOM" id="CLU_1321043_0_0_1"/>
<dbReference type="OrthoDB" id="3173702at2759"/>
<keyword evidence="2" id="KW-1133">Transmembrane helix</keyword>
<sequence>MAVGIALGVTVFVTGAAAVDSLAALGPIGPFVALIVGAIAAISELGALIAYIVNTNEYKSERDQAQRELNDLKAQLEVLKDLKATLENQKADITDICARLDRFAAIWGYVKHDAQLIYDGIEAAVGDEGSKKTFKKRVSLIKDSYTKLGAALSLYYQQGQVILIHAVAGLFSHAVVFDAFNICTSIKWKFDGIWIVEGLRQVLLVESL</sequence>
<feature type="coiled-coil region" evidence="1">
    <location>
        <begin position="55"/>
        <end position="99"/>
    </location>
</feature>
<name>A0A0C9VSJ9_9AGAM</name>
<protein>
    <submittedName>
        <fullName evidence="3">Uncharacterized protein</fullName>
    </submittedName>
</protein>
<accession>A0A0C9VSJ9</accession>
<reference evidence="3 4" key="1">
    <citation type="submission" date="2014-04" db="EMBL/GenBank/DDBJ databases">
        <title>Evolutionary Origins and Diversification of the Mycorrhizal Mutualists.</title>
        <authorList>
            <consortium name="DOE Joint Genome Institute"/>
            <consortium name="Mycorrhizal Genomics Consortium"/>
            <person name="Kohler A."/>
            <person name="Kuo A."/>
            <person name="Nagy L.G."/>
            <person name="Floudas D."/>
            <person name="Copeland A."/>
            <person name="Barry K.W."/>
            <person name="Cichocki N."/>
            <person name="Veneault-Fourrey C."/>
            <person name="LaButti K."/>
            <person name="Lindquist E.A."/>
            <person name="Lipzen A."/>
            <person name="Lundell T."/>
            <person name="Morin E."/>
            <person name="Murat C."/>
            <person name="Riley R."/>
            <person name="Ohm R."/>
            <person name="Sun H."/>
            <person name="Tunlid A."/>
            <person name="Henrissat B."/>
            <person name="Grigoriev I.V."/>
            <person name="Hibbett D.S."/>
            <person name="Martin F."/>
        </authorList>
    </citation>
    <scope>NUCLEOTIDE SEQUENCE [LARGE SCALE GENOMIC DNA]</scope>
    <source>
        <strain evidence="3 4">MD-312</strain>
    </source>
</reference>
<feature type="transmembrane region" description="Helical" evidence="2">
    <location>
        <begin position="28"/>
        <end position="53"/>
    </location>
</feature>
<dbReference type="AlphaFoldDB" id="A0A0C9VSJ9"/>
<dbReference type="Gene3D" id="1.20.1170.10">
    <property type="match status" value="1"/>
</dbReference>